<dbReference type="Proteomes" id="UP000237222">
    <property type="component" value="Unassembled WGS sequence"/>
</dbReference>
<comment type="caution">
    <text evidence="1">The sequence shown here is derived from an EMBL/GenBank/DDBJ whole genome shotgun (WGS) entry which is preliminary data.</text>
</comment>
<dbReference type="AlphaFoldDB" id="A0A2S4HGH7"/>
<organism evidence="1 2">
    <name type="scientific">Zhongshania marina</name>
    <dbReference type="NCBI Taxonomy" id="2304603"/>
    <lineage>
        <taxon>Bacteria</taxon>
        <taxon>Pseudomonadati</taxon>
        <taxon>Pseudomonadota</taxon>
        <taxon>Gammaproteobacteria</taxon>
        <taxon>Cellvibrionales</taxon>
        <taxon>Spongiibacteraceae</taxon>
        <taxon>Zhongshania</taxon>
    </lineage>
</organism>
<sequence>MKRDWDVIRKILLKVESLPTDDSQVDSTEFEDRGIPNEVAAYHMALLQEAGIIEGGGRKGSSSPYRFAFRLTWQGHELLDQIRRDTVWAAIKARLMQSGVDASVEAVRLAASSLLKQMLD</sequence>
<evidence type="ECO:0000313" key="2">
    <source>
        <dbReference type="Proteomes" id="UP000237222"/>
    </source>
</evidence>
<dbReference type="EMBL" id="PQGG01000019">
    <property type="protein sequence ID" value="POP53083.1"/>
    <property type="molecule type" value="Genomic_DNA"/>
</dbReference>
<dbReference type="Pfam" id="PF10711">
    <property type="entry name" value="DUF2513"/>
    <property type="match status" value="1"/>
</dbReference>
<evidence type="ECO:0008006" key="3">
    <source>
        <dbReference type="Google" id="ProtNLM"/>
    </source>
</evidence>
<reference evidence="1" key="1">
    <citation type="submission" date="2018-01" db="EMBL/GenBank/DDBJ databases">
        <authorList>
            <person name="Yu X.-D."/>
        </authorList>
    </citation>
    <scope>NUCLEOTIDE SEQUENCE</scope>
    <source>
        <strain evidence="1">ZX-21</strain>
    </source>
</reference>
<gene>
    <name evidence="1" type="ORF">C0068_08305</name>
</gene>
<dbReference type="RefSeq" id="WP_103684025.1">
    <property type="nucleotide sequence ID" value="NZ_PQGG01000019.1"/>
</dbReference>
<dbReference type="OrthoDB" id="6960201at2"/>
<protein>
    <recommendedName>
        <fullName evidence="3">DUF2513 domain-containing protein</fullName>
    </recommendedName>
</protein>
<evidence type="ECO:0000313" key="1">
    <source>
        <dbReference type="EMBL" id="POP53083.1"/>
    </source>
</evidence>
<proteinExistence type="predicted"/>
<accession>A0A2S4HGH7</accession>
<name>A0A2S4HGH7_9GAMM</name>
<dbReference type="InterPro" id="IPR019650">
    <property type="entry name" value="DUF2513"/>
</dbReference>